<evidence type="ECO:0000256" key="7">
    <source>
        <dbReference type="SAM" id="Phobius"/>
    </source>
</evidence>
<comment type="subcellular location">
    <subcellularLocation>
        <location evidence="1">Membrane</location>
        <topology evidence="1">Multi-pass membrane protein</topology>
    </subcellularLocation>
</comment>
<gene>
    <name evidence="9" type="ORF">UCREL1_1359</name>
</gene>
<dbReference type="EMBL" id="KB705621">
    <property type="protein sequence ID" value="EMR71591.1"/>
    <property type="molecule type" value="Genomic_DNA"/>
</dbReference>
<evidence type="ECO:0000259" key="8">
    <source>
        <dbReference type="Pfam" id="PF20684"/>
    </source>
</evidence>
<keyword evidence="4 7" id="KW-0472">Membrane</keyword>
<organism evidence="9 10">
    <name type="scientific">Eutypa lata (strain UCR-EL1)</name>
    <name type="common">Grapevine dieback disease fungus</name>
    <name type="synonym">Eutypa armeniacae</name>
    <dbReference type="NCBI Taxonomy" id="1287681"/>
    <lineage>
        <taxon>Eukaryota</taxon>
        <taxon>Fungi</taxon>
        <taxon>Dikarya</taxon>
        <taxon>Ascomycota</taxon>
        <taxon>Pezizomycotina</taxon>
        <taxon>Sordariomycetes</taxon>
        <taxon>Xylariomycetidae</taxon>
        <taxon>Xylariales</taxon>
        <taxon>Diatrypaceae</taxon>
        <taxon>Eutypa</taxon>
    </lineage>
</organism>
<evidence type="ECO:0000256" key="3">
    <source>
        <dbReference type="ARBA" id="ARBA00022989"/>
    </source>
</evidence>
<feature type="transmembrane region" description="Helical" evidence="7">
    <location>
        <begin position="31"/>
        <end position="52"/>
    </location>
</feature>
<name>M7TNW6_EUTLA</name>
<dbReference type="InterPro" id="IPR049326">
    <property type="entry name" value="Rhodopsin_dom_fungi"/>
</dbReference>
<dbReference type="GO" id="GO:0016020">
    <property type="term" value="C:membrane"/>
    <property type="evidence" value="ECO:0007669"/>
    <property type="project" value="UniProtKB-SubCell"/>
</dbReference>
<feature type="transmembrane region" description="Helical" evidence="7">
    <location>
        <begin position="189"/>
        <end position="212"/>
    </location>
</feature>
<accession>M7TNW6</accession>
<feature type="compositionally biased region" description="Acidic residues" evidence="6">
    <location>
        <begin position="327"/>
        <end position="336"/>
    </location>
</feature>
<feature type="domain" description="Rhodopsin" evidence="8">
    <location>
        <begin position="46"/>
        <end position="286"/>
    </location>
</feature>
<evidence type="ECO:0000256" key="6">
    <source>
        <dbReference type="SAM" id="MobiDB-lite"/>
    </source>
</evidence>
<comment type="similarity">
    <text evidence="5">Belongs to the SAT4 family.</text>
</comment>
<dbReference type="Pfam" id="PF20684">
    <property type="entry name" value="Fung_rhodopsin"/>
    <property type="match status" value="1"/>
</dbReference>
<dbReference type="OrthoDB" id="444631at2759"/>
<dbReference type="InterPro" id="IPR052337">
    <property type="entry name" value="SAT4-like"/>
</dbReference>
<feature type="region of interest" description="Disordered" evidence="6">
    <location>
        <begin position="304"/>
        <end position="340"/>
    </location>
</feature>
<dbReference type="HOGENOM" id="CLU_028200_0_4_1"/>
<keyword evidence="3 7" id="KW-1133">Transmembrane helix</keyword>
<feature type="transmembrane region" description="Helical" evidence="7">
    <location>
        <begin position="262"/>
        <end position="281"/>
    </location>
</feature>
<evidence type="ECO:0000256" key="5">
    <source>
        <dbReference type="ARBA" id="ARBA00038359"/>
    </source>
</evidence>
<dbReference type="OMA" id="QGGCATN"/>
<reference evidence="10" key="1">
    <citation type="journal article" date="2013" name="Genome Announc.">
        <title>Draft genome sequence of the grapevine dieback fungus Eutypa lata UCR-EL1.</title>
        <authorList>
            <person name="Blanco-Ulate B."/>
            <person name="Rolshausen P.E."/>
            <person name="Cantu D."/>
        </authorList>
    </citation>
    <scope>NUCLEOTIDE SEQUENCE [LARGE SCALE GENOMIC DNA]</scope>
    <source>
        <strain evidence="10">UCR-EL1</strain>
    </source>
</reference>
<evidence type="ECO:0000256" key="1">
    <source>
        <dbReference type="ARBA" id="ARBA00004141"/>
    </source>
</evidence>
<keyword evidence="10" id="KW-1185">Reference proteome</keyword>
<dbReference type="PANTHER" id="PTHR33048">
    <property type="entry name" value="PTH11-LIKE INTEGRAL MEMBRANE PROTEIN (AFU_ORTHOLOGUE AFUA_5G11245)"/>
    <property type="match status" value="1"/>
</dbReference>
<proteinExistence type="inferred from homology"/>
<evidence type="ECO:0000313" key="9">
    <source>
        <dbReference type="EMBL" id="EMR71591.1"/>
    </source>
</evidence>
<dbReference type="KEGG" id="ela:UCREL1_1359"/>
<feature type="transmembrane region" description="Helical" evidence="7">
    <location>
        <begin position="64"/>
        <end position="86"/>
    </location>
</feature>
<dbReference type="Proteomes" id="UP000012174">
    <property type="component" value="Unassembled WGS sequence"/>
</dbReference>
<dbReference type="eggNOG" id="ENOG502SHHF">
    <property type="taxonomic scope" value="Eukaryota"/>
</dbReference>
<evidence type="ECO:0000256" key="4">
    <source>
        <dbReference type="ARBA" id="ARBA00023136"/>
    </source>
</evidence>
<feature type="transmembrane region" description="Helical" evidence="7">
    <location>
        <begin position="113"/>
        <end position="133"/>
    </location>
</feature>
<evidence type="ECO:0000313" key="10">
    <source>
        <dbReference type="Proteomes" id="UP000012174"/>
    </source>
</evidence>
<keyword evidence="2 7" id="KW-0812">Transmembrane</keyword>
<feature type="transmembrane region" description="Helical" evidence="7">
    <location>
        <begin position="224"/>
        <end position="250"/>
    </location>
</feature>
<sequence>MAASLETTFVRDPPPGEDRWAAGTNATTQQAIGAATFALATLIYGLRLFARLSIAKVKLRTDDYLSGAAMISCWCFYGCTMGMITYGGCGRNFWQVTNAEYEDLLKWTVPVNIFYMLSSDLAKISLLFLYLRISPDRKFHTVVKTLVAAFALYAVIYAMISIFGCRPISASWDLALAEEGQCVDKPGFFLAASIANIVMDLAILLIPIPIVIPLQIPRRQKISLLLLFATGGFVIVVAIYNATLTVSLFISDNYTWGLSYELSWMYAELSACVICASASSLKPVFVKFIPGLINSRFGYSGNSGTAGTDVSRKVKRQRSRSRKQEDAIELESGDESESGRKVFAEDDEVKLWSRPTFFKRGNESTLTKVQVSAEGGNFRGTHLEADHPDWTGTSRLESPVSRNNLEINVVHTAEVTYSPVERHPSISR</sequence>
<dbReference type="AlphaFoldDB" id="M7TNW6"/>
<feature type="transmembrane region" description="Helical" evidence="7">
    <location>
        <begin position="145"/>
        <end position="169"/>
    </location>
</feature>
<evidence type="ECO:0000256" key="2">
    <source>
        <dbReference type="ARBA" id="ARBA00022692"/>
    </source>
</evidence>
<dbReference type="PANTHER" id="PTHR33048:SF124">
    <property type="entry name" value="INTEGRAL MEMBRANE PROTEIN"/>
    <property type="match status" value="1"/>
</dbReference>
<protein>
    <submittedName>
        <fullName evidence="9">Putative integral membrane protein</fullName>
    </submittedName>
</protein>